<accession>A0A024GAU0</accession>
<dbReference type="InterPro" id="IPR028036">
    <property type="entry name" value="DMAC1-like_dom"/>
</dbReference>
<dbReference type="Proteomes" id="UP000053237">
    <property type="component" value="Unassembled WGS sequence"/>
</dbReference>
<protein>
    <recommendedName>
        <fullName evidence="1">Distal membrane-arm assembly complex protein 1-like domain-containing protein</fullName>
    </recommendedName>
</protein>
<evidence type="ECO:0000313" key="2">
    <source>
        <dbReference type="EMBL" id="CCI43971.1"/>
    </source>
</evidence>
<evidence type="ECO:0000313" key="3">
    <source>
        <dbReference type="Proteomes" id="UP000053237"/>
    </source>
</evidence>
<comment type="caution">
    <text evidence="2">The sequence shown here is derived from an EMBL/GenBank/DDBJ whole genome shotgun (WGS) entry which is preliminary data.</text>
</comment>
<evidence type="ECO:0000259" key="1">
    <source>
        <dbReference type="Pfam" id="PF15055"/>
    </source>
</evidence>
<sequence>MRSEGPIEDCLSCRIIGTMTLVGLSGYFYHQSQKVAPALKTQRYWLQFCSAGFLLAGIARAKPSDSKATDLNDVAD</sequence>
<proteinExistence type="predicted"/>
<dbReference type="EMBL" id="CAIX01000059">
    <property type="protein sequence ID" value="CCI43971.1"/>
    <property type="molecule type" value="Genomic_DNA"/>
</dbReference>
<dbReference type="InParanoid" id="A0A024GAU0"/>
<dbReference type="Pfam" id="PF15055">
    <property type="entry name" value="DMAC1_Dmo2"/>
    <property type="match status" value="1"/>
</dbReference>
<keyword evidence="3" id="KW-1185">Reference proteome</keyword>
<feature type="domain" description="Distal membrane-arm assembly complex protein 1-like" evidence="1">
    <location>
        <begin position="9"/>
        <end position="35"/>
    </location>
</feature>
<dbReference type="OrthoDB" id="91799at2759"/>
<dbReference type="AlphaFoldDB" id="A0A024GAU0"/>
<name>A0A024GAU0_9STRA</name>
<organism evidence="2 3">
    <name type="scientific">Albugo candida</name>
    <dbReference type="NCBI Taxonomy" id="65357"/>
    <lineage>
        <taxon>Eukaryota</taxon>
        <taxon>Sar</taxon>
        <taxon>Stramenopiles</taxon>
        <taxon>Oomycota</taxon>
        <taxon>Peronosporomycetes</taxon>
        <taxon>Albuginales</taxon>
        <taxon>Albuginaceae</taxon>
        <taxon>Albugo</taxon>
    </lineage>
</organism>
<gene>
    <name evidence="2" type="ORF">BN9_047550</name>
</gene>
<reference evidence="2 3" key="1">
    <citation type="submission" date="2012-05" db="EMBL/GenBank/DDBJ databases">
        <title>Recombination and specialization in a pathogen metapopulation.</title>
        <authorList>
            <person name="Gardiner A."/>
            <person name="Kemen E."/>
            <person name="Schultz-Larsen T."/>
            <person name="MacLean D."/>
            <person name="Van Oosterhout C."/>
            <person name="Jones J.D.G."/>
        </authorList>
    </citation>
    <scope>NUCLEOTIDE SEQUENCE [LARGE SCALE GENOMIC DNA]</scope>
    <source>
        <strain evidence="2 3">Ac Nc2</strain>
    </source>
</reference>